<dbReference type="Pfam" id="PF00011">
    <property type="entry name" value="HSP20"/>
    <property type="match status" value="1"/>
</dbReference>
<comment type="caution">
    <text evidence="6">The sequence shown here is derived from an EMBL/GenBank/DDBJ whole genome shotgun (WGS) entry which is preliminary data.</text>
</comment>
<proteinExistence type="inferred from homology"/>
<comment type="similarity">
    <text evidence="2 3">Belongs to the small heat shock protein (HSP20) family.</text>
</comment>
<dbReference type="EMBL" id="QGMI01000025">
    <property type="protein sequence ID" value="TVY49008.1"/>
    <property type="molecule type" value="Genomic_DNA"/>
</dbReference>
<evidence type="ECO:0000256" key="2">
    <source>
        <dbReference type="PROSITE-ProRule" id="PRU00285"/>
    </source>
</evidence>
<keyword evidence="7" id="KW-1185">Reference proteome</keyword>
<dbReference type="CDD" id="cd06464">
    <property type="entry name" value="ACD_sHsps-like"/>
    <property type="match status" value="1"/>
</dbReference>
<dbReference type="AlphaFoldDB" id="A0A8H8UKG6"/>
<evidence type="ECO:0000313" key="7">
    <source>
        <dbReference type="Proteomes" id="UP000443090"/>
    </source>
</evidence>
<name>A0A8H8UKG6_9HELO</name>
<feature type="compositionally biased region" description="Low complexity" evidence="4">
    <location>
        <begin position="168"/>
        <end position="190"/>
    </location>
</feature>
<dbReference type="PROSITE" id="PS01031">
    <property type="entry name" value="SHSP"/>
    <property type="match status" value="1"/>
</dbReference>
<evidence type="ECO:0000256" key="1">
    <source>
        <dbReference type="ARBA" id="ARBA00023016"/>
    </source>
</evidence>
<sequence>MLLFTGISALRAPILRTTKNLLTPATTRKMSLFPRSSFQPLVAPEPSFTPLFRLLDEFDNYNGGRRNGGTALKSFQPKFDVKEVESAYELHGELPGIDQKNVEIEFVDPQTLSIRGHVERSYESGTPPSGSIEAPKSSGAIKEKGETNSRAHKATVEDDAQEPATPPSENSNKQVQSQQQSQQEQAPASKYWVSERSIGSFSRTFSFPVRVDQDHVKASMKDGILSIVVPKTNETGSRKISIE</sequence>
<dbReference type="PANTHER" id="PTHR11527">
    <property type="entry name" value="HEAT-SHOCK PROTEIN 20 FAMILY MEMBER"/>
    <property type="match status" value="1"/>
</dbReference>
<dbReference type="InterPro" id="IPR031107">
    <property type="entry name" value="Small_HSP"/>
</dbReference>
<evidence type="ECO:0000313" key="6">
    <source>
        <dbReference type="EMBL" id="TVY49008.1"/>
    </source>
</evidence>
<evidence type="ECO:0000256" key="3">
    <source>
        <dbReference type="RuleBase" id="RU003616"/>
    </source>
</evidence>
<feature type="region of interest" description="Disordered" evidence="4">
    <location>
        <begin position="118"/>
        <end position="191"/>
    </location>
</feature>
<evidence type="ECO:0000256" key="4">
    <source>
        <dbReference type="SAM" id="MobiDB-lite"/>
    </source>
</evidence>
<keyword evidence="1 6" id="KW-0346">Stress response</keyword>
<evidence type="ECO:0000259" key="5">
    <source>
        <dbReference type="PROSITE" id="PS01031"/>
    </source>
</evidence>
<dbReference type="OrthoDB" id="1431247at2759"/>
<organism evidence="6 7">
    <name type="scientific">Lachnellula occidentalis</name>
    <dbReference type="NCBI Taxonomy" id="215460"/>
    <lineage>
        <taxon>Eukaryota</taxon>
        <taxon>Fungi</taxon>
        <taxon>Dikarya</taxon>
        <taxon>Ascomycota</taxon>
        <taxon>Pezizomycotina</taxon>
        <taxon>Leotiomycetes</taxon>
        <taxon>Helotiales</taxon>
        <taxon>Lachnaceae</taxon>
        <taxon>Lachnellula</taxon>
    </lineage>
</organism>
<dbReference type="InterPro" id="IPR002068">
    <property type="entry name" value="A-crystallin/Hsp20_dom"/>
</dbReference>
<dbReference type="Gene3D" id="2.60.40.790">
    <property type="match status" value="1"/>
</dbReference>
<accession>A0A8H8UKG6</accession>
<gene>
    <name evidence="6" type="primary">hsp30_1</name>
    <name evidence="6" type="ORF">LOCC1_G000771</name>
</gene>
<dbReference type="SUPFAM" id="SSF49764">
    <property type="entry name" value="HSP20-like chaperones"/>
    <property type="match status" value="1"/>
</dbReference>
<feature type="domain" description="SHSP" evidence="5">
    <location>
        <begin position="70"/>
        <end position="243"/>
    </location>
</feature>
<dbReference type="InterPro" id="IPR008978">
    <property type="entry name" value="HSP20-like_chaperone"/>
</dbReference>
<protein>
    <submittedName>
        <fullName evidence="6">30 kDa heat shock protein</fullName>
    </submittedName>
</protein>
<reference evidence="6 7" key="1">
    <citation type="submission" date="2018-05" db="EMBL/GenBank/DDBJ databases">
        <title>Genome sequencing and assembly of the regulated plant pathogen Lachnellula willkommii and related sister species for the development of diagnostic species identification markers.</title>
        <authorList>
            <person name="Giroux E."/>
            <person name="Bilodeau G."/>
        </authorList>
    </citation>
    <scope>NUCLEOTIDE SEQUENCE [LARGE SCALE GENOMIC DNA]</scope>
    <source>
        <strain evidence="6 7">CBS 160.35</strain>
    </source>
</reference>
<dbReference type="Proteomes" id="UP000443090">
    <property type="component" value="Unassembled WGS sequence"/>
</dbReference>